<feature type="compositionally biased region" description="Polar residues" evidence="1">
    <location>
        <begin position="392"/>
        <end position="401"/>
    </location>
</feature>
<gene>
    <name evidence="2" type="ORF">TPAB3V08_LOCUS8899</name>
</gene>
<feature type="region of interest" description="Disordered" evidence="1">
    <location>
        <begin position="149"/>
        <end position="278"/>
    </location>
</feature>
<proteinExistence type="predicted"/>
<feature type="compositionally biased region" description="Basic and acidic residues" evidence="1">
    <location>
        <begin position="191"/>
        <end position="201"/>
    </location>
</feature>
<evidence type="ECO:0000256" key="1">
    <source>
        <dbReference type="SAM" id="MobiDB-lite"/>
    </source>
</evidence>
<feature type="compositionally biased region" description="Basic and acidic residues" evidence="1">
    <location>
        <begin position="60"/>
        <end position="76"/>
    </location>
</feature>
<comment type="caution">
    <text evidence="2">The sequence shown here is derived from an EMBL/GenBank/DDBJ whole genome shotgun (WGS) entry which is preliminary data.</text>
</comment>
<protein>
    <submittedName>
        <fullName evidence="2">Uncharacterized protein</fullName>
    </submittedName>
</protein>
<name>A0ABN7P4D4_TIMPD</name>
<feature type="region of interest" description="Disordered" evidence="1">
    <location>
        <begin position="303"/>
        <end position="539"/>
    </location>
</feature>
<feature type="compositionally biased region" description="Polar residues" evidence="1">
    <location>
        <begin position="461"/>
        <end position="473"/>
    </location>
</feature>
<reference evidence="2" key="1">
    <citation type="submission" date="2021-03" db="EMBL/GenBank/DDBJ databases">
        <authorList>
            <person name="Tran Van P."/>
        </authorList>
    </citation>
    <scope>NUCLEOTIDE SEQUENCE</scope>
</reference>
<evidence type="ECO:0000313" key="3">
    <source>
        <dbReference type="Proteomes" id="UP001153148"/>
    </source>
</evidence>
<feature type="compositionally biased region" description="Polar residues" evidence="1">
    <location>
        <begin position="181"/>
        <end position="190"/>
    </location>
</feature>
<feature type="compositionally biased region" description="Basic and acidic residues" evidence="1">
    <location>
        <begin position="224"/>
        <end position="250"/>
    </location>
</feature>
<evidence type="ECO:0000313" key="2">
    <source>
        <dbReference type="EMBL" id="CAG2061946.1"/>
    </source>
</evidence>
<dbReference type="Proteomes" id="UP001153148">
    <property type="component" value="Unassembled WGS sequence"/>
</dbReference>
<feature type="compositionally biased region" description="Basic and acidic residues" evidence="1">
    <location>
        <begin position="303"/>
        <end position="316"/>
    </location>
</feature>
<feature type="compositionally biased region" description="Basic and acidic residues" evidence="1">
    <location>
        <begin position="439"/>
        <end position="460"/>
    </location>
</feature>
<feature type="region of interest" description="Disordered" evidence="1">
    <location>
        <begin position="44"/>
        <end position="88"/>
    </location>
</feature>
<feature type="compositionally biased region" description="Acidic residues" evidence="1">
    <location>
        <begin position="48"/>
        <end position="59"/>
    </location>
</feature>
<organism evidence="2 3">
    <name type="scientific">Timema podura</name>
    <name type="common">Walking stick</name>
    <dbReference type="NCBI Taxonomy" id="61482"/>
    <lineage>
        <taxon>Eukaryota</taxon>
        <taxon>Metazoa</taxon>
        <taxon>Ecdysozoa</taxon>
        <taxon>Arthropoda</taxon>
        <taxon>Hexapoda</taxon>
        <taxon>Insecta</taxon>
        <taxon>Pterygota</taxon>
        <taxon>Neoptera</taxon>
        <taxon>Polyneoptera</taxon>
        <taxon>Phasmatodea</taxon>
        <taxon>Timematodea</taxon>
        <taxon>Timematoidea</taxon>
        <taxon>Timematidae</taxon>
        <taxon>Timema</taxon>
    </lineage>
</organism>
<sequence>MMFKTVLNVDWRKVDEHMERMTKSKTRISLDSECLRWTPLITTLPSREDDDDEEEDVLTDGEKAEKSEVTDDDIKATPDQANDDSTEASLNASIDKVLTGIHRKLARGRKRKSKVRFSPSVEKDENDHLADVEDNVVTTPIVSRRKALKPSKLTNSITKSPRKMTKRGSPDKTIHRKRCESTGTDGTSEGSLERKKMKQDSILRPSRQTKEGSTERRHRMTNKHMLEESPKMDESNNKKIKQDDIKDRLIKRQPRNTSLVKNEPLADPNSNKHPIEMGRKKVKLDTIIRSGKLNLDEKCDDYADKTRTKPDKEAKPLGDAPSSASESDGKELKRVRPGRPFKGKPSSNDESMEFSSRSKSARQMESKQLSTEETSSSKSMGRRSLIKHGRPSLNSIISNLRSPKDNKTTTGSSHANVPDTAVSPNIPAPSSKTRKQSPPKKERWSQRREKKLRLEEEKLNKQTPDSAKKNWSTNEEDGSEVQMPELQPEVEVEPPGGRDGNHVAPPLSPPSLHLNQVSTSHRTRTRRRKRKRGWVKGRPRTKIPSAVVSDLEDTLTSEATDTVSSLAVYLGEIFGGMGRFTFLLGIVWQKWRNGSIHDVREKGNK</sequence>
<accession>A0ABN7P4D4</accession>
<feature type="compositionally biased region" description="Basic residues" evidence="1">
    <location>
        <begin position="380"/>
        <end position="390"/>
    </location>
</feature>
<feature type="compositionally biased region" description="Polar residues" evidence="1">
    <location>
        <begin position="345"/>
        <end position="379"/>
    </location>
</feature>
<feature type="compositionally biased region" description="Basic residues" evidence="1">
    <location>
        <begin position="521"/>
        <end position="539"/>
    </location>
</feature>
<keyword evidence="3" id="KW-1185">Reference proteome</keyword>
<dbReference type="EMBL" id="CAJPIN010017916">
    <property type="protein sequence ID" value="CAG2061946.1"/>
    <property type="molecule type" value="Genomic_DNA"/>
</dbReference>
<feature type="compositionally biased region" description="Low complexity" evidence="1">
    <location>
        <begin position="480"/>
        <end position="495"/>
    </location>
</feature>